<protein>
    <submittedName>
        <fullName evidence="2">Uncharacterized protein</fullName>
    </submittedName>
</protein>
<gene>
    <name evidence="2" type="ORF">ABL_00932</name>
</gene>
<proteinExistence type="predicted"/>
<dbReference type="OrthoDB" id="4510602at2759"/>
<evidence type="ECO:0000313" key="3">
    <source>
        <dbReference type="Proteomes" id="UP000068243"/>
    </source>
</evidence>
<evidence type="ECO:0000256" key="1">
    <source>
        <dbReference type="SAM" id="MobiDB-lite"/>
    </source>
</evidence>
<reference evidence="3" key="1">
    <citation type="journal article" date="2016" name="Genome Announc.">
        <title>Draft genome sequence of Aspergillus niger strain An76.</title>
        <authorList>
            <person name="Gong W."/>
            <person name="Cheng Z."/>
            <person name="Zhang H."/>
            <person name="Liu L."/>
            <person name="Gao P."/>
            <person name="Wang L."/>
        </authorList>
    </citation>
    <scope>NUCLEOTIDE SEQUENCE [LARGE SCALE GENOMIC DNA]</scope>
    <source>
        <strain evidence="3">An76</strain>
    </source>
</reference>
<dbReference type="VEuPathDB" id="FungiDB:M747DRAFT_323570"/>
<dbReference type="VEuPathDB" id="FungiDB:ATCC64974_22180"/>
<dbReference type="EMBL" id="BCMY01000001">
    <property type="protein sequence ID" value="GAQ34879.1"/>
    <property type="molecule type" value="Genomic_DNA"/>
</dbReference>
<feature type="region of interest" description="Disordered" evidence="1">
    <location>
        <begin position="1"/>
        <end position="20"/>
    </location>
</feature>
<comment type="caution">
    <text evidence="2">The sequence shown here is derived from an EMBL/GenBank/DDBJ whole genome shotgun (WGS) entry which is preliminary data.</text>
</comment>
<accession>A0A100I543</accession>
<sequence length="140" mass="15560">MLSNFCNIQSSSSKSSTTALGLQGEMENIRIEGDRTAPRNTVKVIVERDQNVKLLRERSGSLQALPRVKLQREKLFPIRMDAVRKTGMFDDLGEEERHLGKSRVNGVAKSFKTSSDQSAATTANIMDIKQPDEVAIAYCT</sequence>
<name>A0A100I543_ASPNG</name>
<dbReference type="VEuPathDB" id="FungiDB:ASPNIDRAFT2_1181762"/>
<organism evidence="2 3">
    <name type="scientific">Aspergillus niger</name>
    <dbReference type="NCBI Taxonomy" id="5061"/>
    <lineage>
        <taxon>Eukaryota</taxon>
        <taxon>Fungi</taxon>
        <taxon>Dikarya</taxon>
        <taxon>Ascomycota</taxon>
        <taxon>Pezizomycotina</taxon>
        <taxon>Eurotiomycetes</taxon>
        <taxon>Eurotiomycetidae</taxon>
        <taxon>Eurotiales</taxon>
        <taxon>Aspergillaceae</taxon>
        <taxon>Aspergillus</taxon>
        <taxon>Aspergillus subgen. Circumdati</taxon>
    </lineage>
</organism>
<evidence type="ECO:0000313" key="2">
    <source>
        <dbReference type="EMBL" id="GAQ34879.1"/>
    </source>
</evidence>
<dbReference type="Proteomes" id="UP000068243">
    <property type="component" value="Unassembled WGS sequence"/>
</dbReference>
<dbReference type="AlphaFoldDB" id="A0A100I543"/>